<dbReference type="Gene3D" id="2.60.40.10">
    <property type="entry name" value="Immunoglobulins"/>
    <property type="match status" value="1"/>
</dbReference>
<keyword evidence="12" id="KW-1185">Reference proteome</keyword>
<keyword evidence="3" id="KW-0136">Cellulose degradation</keyword>
<dbReference type="InterPro" id="IPR017853">
    <property type="entry name" value="GH"/>
</dbReference>
<dbReference type="RefSeq" id="WP_106658308.1">
    <property type="nucleotide sequence ID" value="NZ_PJEO01000011.1"/>
</dbReference>
<keyword evidence="5 7" id="KW-0326">Glycosidase</keyword>
<dbReference type="GO" id="GO:0030245">
    <property type="term" value="P:cellulose catabolic process"/>
    <property type="evidence" value="ECO:0007669"/>
    <property type="project" value="UniProtKB-KW"/>
</dbReference>
<evidence type="ECO:0000256" key="4">
    <source>
        <dbReference type="ARBA" id="ARBA00023277"/>
    </source>
</evidence>
<dbReference type="GO" id="GO:0005576">
    <property type="term" value="C:extracellular region"/>
    <property type="evidence" value="ECO:0007669"/>
    <property type="project" value="TreeGrafter"/>
</dbReference>
<name>A0A2N3HNW5_9FLAO</name>
<evidence type="ECO:0000313" key="12">
    <source>
        <dbReference type="Proteomes" id="UP000233435"/>
    </source>
</evidence>
<dbReference type="EMBL" id="PJEO01000011">
    <property type="protein sequence ID" value="PKQ46627.1"/>
    <property type="molecule type" value="Genomic_DNA"/>
</dbReference>
<protein>
    <submittedName>
        <fullName evidence="11">Endoglucanase</fullName>
    </submittedName>
</protein>
<dbReference type="InterPro" id="IPR001547">
    <property type="entry name" value="Glyco_hydro_5"/>
</dbReference>
<dbReference type="Pfam" id="PF19190">
    <property type="entry name" value="BACON_2"/>
    <property type="match status" value="1"/>
</dbReference>
<organism evidence="11 12">
    <name type="scientific">Confluentibacter flavum</name>
    <dbReference type="NCBI Taxonomy" id="1909700"/>
    <lineage>
        <taxon>Bacteria</taxon>
        <taxon>Pseudomonadati</taxon>
        <taxon>Bacteroidota</taxon>
        <taxon>Flavobacteriia</taxon>
        <taxon>Flavobacteriales</taxon>
        <taxon>Flavobacteriaceae</taxon>
        <taxon>Confluentibacter</taxon>
    </lineage>
</organism>
<evidence type="ECO:0000259" key="9">
    <source>
        <dbReference type="Pfam" id="PF00150"/>
    </source>
</evidence>
<evidence type="ECO:0000256" key="1">
    <source>
        <dbReference type="ARBA" id="ARBA00005641"/>
    </source>
</evidence>
<feature type="chain" id="PRO_5014813950" evidence="8">
    <location>
        <begin position="29"/>
        <end position="491"/>
    </location>
</feature>
<dbReference type="SUPFAM" id="SSF51445">
    <property type="entry name" value="(Trans)glycosidases"/>
    <property type="match status" value="1"/>
</dbReference>
<sequence length="491" mass="54422">MKSKHFYKILLLLCVIVTSVSCSSSGEAEDPILTVSATEVSFEPDGGTSDVSLTTNGTWTVSNPATSWLQINNTSGGTGTATITITSGMNGSQLTRTATITVTSSNGQARRITVTQTGNFYPSYNLTPKAPDATGMSSTAVELAAKMRMGMGINIGNTMESPGEGDWQYGNKITESYIKFLKATGFSAIRLPVAWNWSHIIDPDKAKIDPEWLDRVKEVVGWCVDNDMYVMVNIHWDGGWLENNITHDKKESVNAKQKALWEQIATTLRDFDEHVLFASTNEPWAWDAEIMAILNGYHETFIKAVRSTGGRNSNRVLVVQGPSGSSEYTSKLMTTLPYDPVPDRMMVEVHFYSPYPFIMNHDGDHGPGTKVAYYWGAGNHSTIEPERNATFGEEDAVIAELGMMKKFVDRGIPVILGEYGDYRRTADLGRGVPKDTEMHNKSVEYWLTFTTKTMIANGFLPFWWEVGQVFDRKDNVVKDQAMLDAIIAGYN</sequence>
<comment type="caution">
    <text evidence="11">The sequence shown here is derived from an EMBL/GenBank/DDBJ whole genome shotgun (WGS) entry which is preliminary data.</text>
</comment>
<evidence type="ECO:0000256" key="8">
    <source>
        <dbReference type="SAM" id="SignalP"/>
    </source>
</evidence>
<dbReference type="OrthoDB" id="9800955at2"/>
<accession>A0A2N3HNW5</accession>
<dbReference type="PROSITE" id="PS51257">
    <property type="entry name" value="PROKAR_LIPOPROTEIN"/>
    <property type="match status" value="1"/>
</dbReference>
<proteinExistence type="inferred from homology"/>
<keyword evidence="2 7" id="KW-0378">Hydrolase</keyword>
<keyword evidence="6" id="KW-0624">Polysaccharide degradation</keyword>
<dbReference type="InterPro" id="IPR024361">
    <property type="entry name" value="BACON"/>
</dbReference>
<dbReference type="GO" id="GO:0009986">
    <property type="term" value="C:cell surface"/>
    <property type="evidence" value="ECO:0007669"/>
    <property type="project" value="TreeGrafter"/>
</dbReference>
<comment type="similarity">
    <text evidence="1 7">Belongs to the glycosyl hydrolase 5 (cellulase A) family.</text>
</comment>
<dbReference type="GO" id="GO:0008422">
    <property type="term" value="F:beta-glucosidase activity"/>
    <property type="evidence" value="ECO:0007669"/>
    <property type="project" value="TreeGrafter"/>
</dbReference>
<dbReference type="CDD" id="cd14948">
    <property type="entry name" value="BACON"/>
    <property type="match status" value="1"/>
</dbReference>
<reference evidence="11 12" key="1">
    <citation type="submission" date="2017-12" db="EMBL/GenBank/DDBJ databases">
        <title>Confluentibacter flavum sp. nov., isolated from the saline lake.</title>
        <authorList>
            <person name="Yu L."/>
        </authorList>
    </citation>
    <scope>NUCLEOTIDE SEQUENCE [LARGE SCALE GENOMIC DNA]</scope>
    <source>
        <strain evidence="11 12">3B</strain>
    </source>
</reference>
<evidence type="ECO:0000313" key="11">
    <source>
        <dbReference type="EMBL" id="PKQ46627.1"/>
    </source>
</evidence>
<evidence type="ECO:0000256" key="2">
    <source>
        <dbReference type="ARBA" id="ARBA00022801"/>
    </source>
</evidence>
<dbReference type="InterPro" id="IPR013783">
    <property type="entry name" value="Ig-like_fold"/>
</dbReference>
<evidence type="ECO:0000256" key="5">
    <source>
        <dbReference type="ARBA" id="ARBA00023295"/>
    </source>
</evidence>
<evidence type="ECO:0000256" key="6">
    <source>
        <dbReference type="ARBA" id="ARBA00023326"/>
    </source>
</evidence>
<dbReference type="Gene3D" id="3.20.20.80">
    <property type="entry name" value="Glycosidases"/>
    <property type="match status" value="1"/>
</dbReference>
<dbReference type="Pfam" id="PF00150">
    <property type="entry name" value="Cellulase"/>
    <property type="match status" value="1"/>
</dbReference>
<evidence type="ECO:0000256" key="7">
    <source>
        <dbReference type="RuleBase" id="RU361153"/>
    </source>
</evidence>
<gene>
    <name evidence="11" type="ORF">CSW08_02390</name>
</gene>
<evidence type="ECO:0000259" key="10">
    <source>
        <dbReference type="Pfam" id="PF19190"/>
    </source>
</evidence>
<keyword evidence="4" id="KW-0119">Carbohydrate metabolism</keyword>
<dbReference type="Proteomes" id="UP000233435">
    <property type="component" value="Unassembled WGS sequence"/>
</dbReference>
<dbReference type="AlphaFoldDB" id="A0A2N3HNW5"/>
<feature type="domain" description="BACON" evidence="10">
    <location>
        <begin position="33"/>
        <end position="119"/>
    </location>
</feature>
<evidence type="ECO:0000256" key="3">
    <source>
        <dbReference type="ARBA" id="ARBA00023001"/>
    </source>
</evidence>
<feature type="domain" description="Glycoside hydrolase family 5" evidence="9">
    <location>
        <begin position="167"/>
        <end position="467"/>
    </location>
</feature>
<feature type="signal peptide" evidence="8">
    <location>
        <begin position="1"/>
        <end position="28"/>
    </location>
</feature>
<keyword evidence="8" id="KW-0732">Signal</keyword>
<dbReference type="PANTHER" id="PTHR31297">
    <property type="entry name" value="GLUCAN ENDO-1,6-BETA-GLUCOSIDASE B"/>
    <property type="match status" value="1"/>
</dbReference>
<dbReference type="PANTHER" id="PTHR31297:SF41">
    <property type="entry name" value="ENDOGLUCANASE, PUTATIVE (AFU_ORTHOLOGUE AFUA_5G01830)-RELATED"/>
    <property type="match status" value="1"/>
</dbReference>
<dbReference type="InterPro" id="IPR050386">
    <property type="entry name" value="Glycosyl_hydrolase_5"/>
</dbReference>